<proteinExistence type="predicted"/>
<comment type="caution">
    <text evidence="1">The sequence shown here is derived from an EMBL/GenBank/DDBJ whole genome shotgun (WGS) entry which is preliminary data.</text>
</comment>
<keyword evidence="2" id="KW-1185">Reference proteome</keyword>
<evidence type="ECO:0000313" key="2">
    <source>
        <dbReference type="Proteomes" id="UP000680815"/>
    </source>
</evidence>
<dbReference type="Proteomes" id="UP000680815">
    <property type="component" value="Unassembled WGS sequence"/>
</dbReference>
<name>A0ABS4ATK3_9PROT</name>
<organism evidence="1 2">
    <name type="scientific">Roseomonas nitratireducens</name>
    <dbReference type="NCBI Taxonomy" id="2820810"/>
    <lineage>
        <taxon>Bacteria</taxon>
        <taxon>Pseudomonadati</taxon>
        <taxon>Pseudomonadota</taxon>
        <taxon>Alphaproteobacteria</taxon>
        <taxon>Acetobacterales</taxon>
        <taxon>Roseomonadaceae</taxon>
        <taxon>Roseomonas</taxon>
    </lineage>
</organism>
<protein>
    <submittedName>
        <fullName evidence="1">Uncharacterized protein</fullName>
    </submittedName>
</protein>
<dbReference type="EMBL" id="JAGIYZ010000010">
    <property type="protein sequence ID" value="MBP0464579.1"/>
    <property type="molecule type" value="Genomic_DNA"/>
</dbReference>
<gene>
    <name evidence="1" type="ORF">J5Y09_11735</name>
</gene>
<reference evidence="1 2" key="1">
    <citation type="submission" date="2021-03" db="EMBL/GenBank/DDBJ databases">
        <authorList>
            <person name="So Y."/>
        </authorList>
    </citation>
    <scope>NUCLEOTIDE SEQUENCE [LARGE SCALE GENOMIC DNA]</scope>
    <source>
        <strain evidence="1 2">PWR1</strain>
    </source>
</reference>
<sequence>MPPHTARDLSRLLSDRLLADYAVAGEIDGSAAVDAARLAAGLVRAILPVLLARDPASAVAAEAVRLELGLLDQATG</sequence>
<evidence type="ECO:0000313" key="1">
    <source>
        <dbReference type="EMBL" id="MBP0464579.1"/>
    </source>
</evidence>
<accession>A0ABS4ATK3</accession>